<name>A0A9D7SRA3_9BACT</name>
<dbReference type="PROSITE" id="PS51007">
    <property type="entry name" value="CYTC"/>
    <property type="match status" value="2"/>
</dbReference>
<dbReference type="InterPro" id="IPR051459">
    <property type="entry name" value="Cytochrome_c-type_DH"/>
</dbReference>
<dbReference type="EMBL" id="JADKGY010000001">
    <property type="protein sequence ID" value="MBK9981825.1"/>
    <property type="molecule type" value="Genomic_DNA"/>
</dbReference>
<dbReference type="AlphaFoldDB" id="A0A9D7SRA3"/>
<comment type="caution">
    <text evidence="6">The sequence shown here is derived from an EMBL/GenBank/DDBJ whole genome shotgun (WGS) entry which is preliminary data.</text>
</comment>
<dbReference type="GO" id="GO:0009055">
    <property type="term" value="F:electron transfer activity"/>
    <property type="evidence" value="ECO:0007669"/>
    <property type="project" value="InterPro"/>
</dbReference>
<gene>
    <name evidence="6" type="ORF">IPP15_05270</name>
</gene>
<evidence type="ECO:0000313" key="7">
    <source>
        <dbReference type="Proteomes" id="UP000808337"/>
    </source>
</evidence>
<accession>A0A9D7SRA3</accession>
<evidence type="ECO:0000256" key="1">
    <source>
        <dbReference type="ARBA" id="ARBA00022617"/>
    </source>
</evidence>
<protein>
    <submittedName>
        <fullName evidence="6">C-type cytochrome</fullName>
    </submittedName>
</protein>
<dbReference type="InterPro" id="IPR036909">
    <property type="entry name" value="Cyt_c-like_dom_sf"/>
</dbReference>
<evidence type="ECO:0000256" key="3">
    <source>
        <dbReference type="ARBA" id="ARBA00023004"/>
    </source>
</evidence>
<feature type="domain" description="Cytochrome c" evidence="5">
    <location>
        <begin position="47"/>
        <end position="161"/>
    </location>
</feature>
<keyword evidence="1 4" id="KW-0349">Heme</keyword>
<evidence type="ECO:0000259" key="5">
    <source>
        <dbReference type="PROSITE" id="PS51007"/>
    </source>
</evidence>
<dbReference type="GO" id="GO:0020037">
    <property type="term" value="F:heme binding"/>
    <property type="evidence" value="ECO:0007669"/>
    <property type="project" value="InterPro"/>
</dbReference>
<dbReference type="Gene3D" id="1.10.760.10">
    <property type="entry name" value="Cytochrome c-like domain"/>
    <property type="match status" value="2"/>
</dbReference>
<dbReference type="Pfam" id="PF00034">
    <property type="entry name" value="Cytochrom_C"/>
    <property type="match status" value="1"/>
</dbReference>
<organism evidence="6 7">
    <name type="scientific">Candidatus Opimibacter skivensis</name>
    <dbReference type="NCBI Taxonomy" id="2982028"/>
    <lineage>
        <taxon>Bacteria</taxon>
        <taxon>Pseudomonadati</taxon>
        <taxon>Bacteroidota</taxon>
        <taxon>Saprospiria</taxon>
        <taxon>Saprospirales</taxon>
        <taxon>Saprospiraceae</taxon>
        <taxon>Candidatus Opimibacter</taxon>
    </lineage>
</organism>
<evidence type="ECO:0000256" key="4">
    <source>
        <dbReference type="PROSITE-ProRule" id="PRU00433"/>
    </source>
</evidence>
<dbReference type="Proteomes" id="UP000808337">
    <property type="component" value="Unassembled WGS sequence"/>
</dbReference>
<feature type="domain" description="Cytochrome c" evidence="5">
    <location>
        <begin position="197"/>
        <end position="312"/>
    </location>
</feature>
<dbReference type="PANTHER" id="PTHR35008">
    <property type="entry name" value="BLL4482 PROTEIN-RELATED"/>
    <property type="match status" value="1"/>
</dbReference>
<dbReference type="PANTHER" id="PTHR35008:SF4">
    <property type="entry name" value="BLL4482 PROTEIN"/>
    <property type="match status" value="1"/>
</dbReference>
<keyword evidence="3 4" id="KW-0408">Iron</keyword>
<dbReference type="SUPFAM" id="SSF46626">
    <property type="entry name" value="Cytochrome c"/>
    <property type="match status" value="2"/>
</dbReference>
<reference evidence="6 7" key="1">
    <citation type="submission" date="2020-10" db="EMBL/GenBank/DDBJ databases">
        <title>Connecting structure to function with the recovery of over 1000 high-quality activated sludge metagenome-assembled genomes encoding full-length rRNA genes using long-read sequencing.</title>
        <authorList>
            <person name="Singleton C.M."/>
            <person name="Petriglieri F."/>
            <person name="Kristensen J.M."/>
            <person name="Kirkegaard R.H."/>
            <person name="Michaelsen T.Y."/>
            <person name="Andersen M.H."/>
            <person name="Karst S.M."/>
            <person name="Dueholm M.S."/>
            <person name="Nielsen P.H."/>
            <person name="Albertsen M."/>
        </authorList>
    </citation>
    <scope>NUCLEOTIDE SEQUENCE [LARGE SCALE GENOMIC DNA]</scope>
    <source>
        <strain evidence="6">Ribe_18-Q3-R11-54_MAXAC.273</strain>
    </source>
</reference>
<evidence type="ECO:0000313" key="6">
    <source>
        <dbReference type="EMBL" id="MBK9981825.1"/>
    </source>
</evidence>
<dbReference type="GO" id="GO:0046872">
    <property type="term" value="F:metal ion binding"/>
    <property type="evidence" value="ECO:0007669"/>
    <property type="project" value="UniProtKB-KW"/>
</dbReference>
<sequence length="329" mass="36553">MKRKILRIIFILVLLLLVGIGVLLAYVKTALPNVGPAPDMKIEPTAERIERGRYLANYVMVCIDCHSSRDWSLFAGPIVSGTEGKGGDVFNQTLGFPGAYVAKNITPAALSSWTDGEIFRAITTGVSKDGHPLFPIMPYPNFGQLDEEDIKSVIAYIRTLPGIENTPAKSHSDFPMNFIINTIPQKAQLAKAPSRDNTVEYGKYLVTAASCHTCHTREEKGKFVGEDFAGGREFPFPDGSIARSANITPHATGIGNWTEEMFMKKFRQYSDSTYRDRKVAPGTQQTLMPWTMYTHMEDQDLKAIFAYLRTLPPVDNFPEKFTPSSSVSK</sequence>
<evidence type="ECO:0000256" key="2">
    <source>
        <dbReference type="ARBA" id="ARBA00022723"/>
    </source>
</evidence>
<proteinExistence type="predicted"/>
<dbReference type="InterPro" id="IPR009056">
    <property type="entry name" value="Cyt_c-like_dom"/>
</dbReference>
<keyword evidence="2 4" id="KW-0479">Metal-binding</keyword>